<protein>
    <submittedName>
        <fullName evidence="3">YdcF family protein</fullName>
    </submittedName>
</protein>
<dbReference type="Gene3D" id="3.40.50.620">
    <property type="entry name" value="HUPs"/>
    <property type="match status" value="1"/>
</dbReference>
<dbReference type="PANTHER" id="PTHR30336:SF4">
    <property type="entry name" value="ENVELOPE BIOGENESIS FACTOR ELYC"/>
    <property type="match status" value="1"/>
</dbReference>
<keyword evidence="1" id="KW-0812">Transmembrane</keyword>
<dbReference type="InterPro" id="IPR051599">
    <property type="entry name" value="Cell_Envelope_Assoc"/>
</dbReference>
<dbReference type="InterPro" id="IPR014729">
    <property type="entry name" value="Rossmann-like_a/b/a_fold"/>
</dbReference>
<evidence type="ECO:0000256" key="1">
    <source>
        <dbReference type="SAM" id="Phobius"/>
    </source>
</evidence>
<feature type="domain" description="DUF218" evidence="2">
    <location>
        <begin position="90"/>
        <end position="220"/>
    </location>
</feature>
<feature type="transmembrane region" description="Helical" evidence="1">
    <location>
        <begin position="56"/>
        <end position="73"/>
    </location>
</feature>
<dbReference type="GO" id="GO:0043164">
    <property type="term" value="P:Gram-negative-bacterium-type cell wall biogenesis"/>
    <property type="evidence" value="ECO:0007669"/>
    <property type="project" value="TreeGrafter"/>
</dbReference>
<organism evidence="3">
    <name type="scientific">Leptolyngbya sp. NK1-12</name>
    <dbReference type="NCBI Taxonomy" id="2547451"/>
    <lineage>
        <taxon>Bacteria</taxon>
        <taxon>Bacillati</taxon>
        <taxon>Cyanobacteriota</taxon>
        <taxon>Cyanophyceae</taxon>
        <taxon>Leptolyngbyales</taxon>
        <taxon>Leptolyngbyaceae</taxon>
        <taxon>Leptolyngbya group</taxon>
        <taxon>Leptolyngbya</taxon>
    </lineage>
</organism>
<accession>A0AA97AKJ0</accession>
<dbReference type="EMBL" id="CP053586">
    <property type="protein sequence ID" value="WNZ26176.1"/>
    <property type="molecule type" value="Genomic_DNA"/>
</dbReference>
<evidence type="ECO:0000259" key="2">
    <source>
        <dbReference type="Pfam" id="PF02698"/>
    </source>
</evidence>
<dbReference type="PANTHER" id="PTHR30336">
    <property type="entry name" value="INNER MEMBRANE PROTEIN, PROBABLE PERMEASE"/>
    <property type="match status" value="1"/>
</dbReference>
<evidence type="ECO:0000313" key="3">
    <source>
        <dbReference type="EMBL" id="WNZ26176.1"/>
    </source>
</evidence>
<gene>
    <name evidence="3" type="ORF">HJG54_27375</name>
</gene>
<dbReference type="GO" id="GO:0005886">
    <property type="term" value="C:plasma membrane"/>
    <property type="evidence" value="ECO:0007669"/>
    <property type="project" value="TreeGrafter"/>
</dbReference>
<sequence>MFESPQCNRPFSAVPLIISWGSLDWLRLPLLLALLLAIVAGLSWLGWRKRHRAARLSWLMGLTVIILIGLSISDRVLTLGLPSDPGTPVEAIVILGRGPGWQAARVDAAARLWRAKRAPLIFSSGINDTPQMLAQIAAKGIPPTALDGENCSLTTPQNALFSSAVLQPQGIRQILLVTDGPHMWRSLLDFQSQGFRVVPHVAPLPALPWIDKTLLSLRETIFLVTSGLHELWFRTRINDWNDPALTTLVQQARNYGEQQQKPRG</sequence>
<keyword evidence="1" id="KW-0472">Membrane</keyword>
<dbReference type="CDD" id="cd06259">
    <property type="entry name" value="YdcF-like"/>
    <property type="match status" value="1"/>
</dbReference>
<proteinExistence type="predicted"/>
<feature type="transmembrane region" description="Helical" evidence="1">
    <location>
        <begin position="25"/>
        <end position="44"/>
    </location>
</feature>
<keyword evidence="1" id="KW-1133">Transmembrane helix</keyword>
<dbReference type="AlphaFoldDB" id="A0AA97AKJ0"/>
<dbReference type="Pfam" id="PF02698">
    <property type="entry name" value="DUF218"/>
    <property type="match status" value="1"/>
</dbReference>
<reference evidence="3" key="1">
    <citation type="submission" date="2020-05" db="EMBL/GenBank/DDBJ databases">
        <authorList>
            <person name="Zhu T."/>
            <person name="Keshari N."/>
            <person name="Lu X."/>
        </authorList>
    </citation>
    <scope>NUCLEOTIDE SEQUENCE</scope>
    <source>
        <strain evidence="3">NK1-12</strain>
    </source>
</reference>
<dbReference type="RefSeq" id="WP_316432401.1">
    <property type="nucleotide sequence ID" value="NZ_CP053586.1"/>
</dbReference>
<name>A0AA97AKJ0_9CYAN</name>
<dbReference type="InterPro" id="IPR003848">
    <property type="entry name" value="DUF218"/>
</dbReference>
<dbReference type="GO" id="GO:0000270">
    <property type="term" value="P:peptidoglycan metabolic process"/>
    <property type="evidence" value="ECO:0007669"/>
    <property type="project" value="TreeGrafter"/>
</dbReference>